<organism evidence="2 3">
    <name type="scientific">Floridaenema evergladense BLCC-F167</name>
    <dbReference type="NCBI Taxonomy" id="3153639"/>
    <lineage>
        <taxon>Bacteria</taxon>
        <taxon>Bacillati</taxon>
        <taxon>Cyanobacteriota</taxon>
        <taxon>Cyanophyceae</taxon>
        <taxon>Oscillatoriophycideae</taxon>
        <taxon>Aerosakkonematales</taxon>
        <taxon>Aerosakkonemataceae</taxon>
        <taxon>Floridanema</taxon>
        <taxon>Floridanema evergladense</taxon>
    </lineage>
</organism>
<feature type="signal peptide" evidence="1">
    <location>
        <begin position="1"/>
        <end position="26"/>
    </location>
</feature>
<protein>
    <recommendedName>
        <fullName evidence="4">DUF2541 family protein</fullName>
    </recommendedName>
</protein>
<evidence type="ECO:0000313" key="2">
    <source>
        <dbReference type="EMBL" id="MFB2834421.1"/>
    </source>
</evidence>
<keyword evidence="1" id="KW-0732">Signal</keyword>
<dbReference type="EMBL" id="JBHFNT010000067">
    <property type="protein sequence ID" value="MFB2834421.1"/>
    <property type="molecule type" value="Genomic_DNA"/>
</dbReference>
<comment type="caution">
    <text evidence="2">The sequence shown here is derived from an EMBL/GenBank/DDBJ whole genome shotgun (WGS) entry which is preliminary data.</text>
</comment>
<feature type="chain" id="PRO_5046711786" description="DUF2541 family protein" evidence="1">
    <location>
        <begin position="27"/>
        <end position="133"/>
    </location>
</feature>
<reference evidence="2 3" key="1">
    <citation type="submission" date="2024-09" db="EMBL/GenBank/DDBJ databases">
        <title>Floridaenema gen nov. (Aerosakkonemataceae, Aerosakkonematales ord. nov., Cyanobacteria) from benthic tropical and subtropical fresh waters, with the description of four new species.</title>
        <authorList>
            <person name="Moretto J.A."/>
            <person name="Berthold D.E."/>
            <person name="Lefler F.W."/>
            <person name="Huang I.-S."/>
            <person name="Laughinghouse H. IV."/>
        </authorList>
    </citation>
    <scope>NUCLEOTIDE SEQUENCE [LARGE SCALE GENOMIC DNA]</scope>
    <source>
        <strain evidence="2 3">BLCC-F167</strain>
    </source>
</reference>
<name>A0ABV4WHZ1_9CYAN</name>
<sequence length="133" mass="15274">MKRRTVIVSLLAFNLTLLGSIAPTLANGWEYLGERSVRLVTDRDVIPVRTGKQFARIKLEVKETGIQIFNMTVTLRNGRTIDVPLRQYISKNQQSRVIDLPGRDRSIRYVTLIYRSRPGSNERAIVKLYGKTR</sequence>
<accession>A0ABV4WHZ1</accession>
<keyword evidence="3" id="KW-1185">Reference proteome</keyword>
<gene>
    <name evidence="2" type="ORF">ACE1CA_07785</name>
</gene>
<proteinExistence type="predicted"/>
<evidence type="ECO:0000256" key="1">
    <source>
        <dbReference type="SAM" id="SignalP"/>
    </source>
</evidence>
<evidence type="ECO:0008006" key="4">
    <source>
        <dbReference type="Google" id="ProtNLM"/>
    </source>
</evidence>
<evidence type="ECO:0000313" key="3">
    <source>
        <dbReference type="Proteomes" id="UP001576780"/>
    </source>
</evidence>
<dbReference type="RefSeq" id="WP_413276855.1">
    <property type="nucleotide sequence ID" value="NZ_JBHFNT010000067.1"/>
</dbReference>
<dbReference type="Proteomes" id="UP001576780">
    <property type="component" value="Unassembled WGS sequence"/>
</dbReference>